<dbReference type="PROSITE" id="PS50043">
    <property type="entry name" value="HTH_LUXR_2"/>
    <property type="match status" value="1"/>
</dbReference>
<dbReference type="InterPro" id="IPR027417">
    <property type="entry name" value="P-loop_NTPase"/>
</dbReference>
<dbReference type="GO" id="GO:0003677">
    <property type="term" value="F:DNA binding"/>
    <property type="evidence" value="ECO:0007669"/>
    <property type="project" value="InterPro"/>
</dbReference>
<comment type="caution">
    <text evidence="2">The sequence shown here is derived from an EMBL/GenBank/DDBJ whole genome shotgun (WGS) entry which is preliminary data.</text>
</comment>
<dbReference type="EMBL" id="JACGXA010000001">
    <property type="protein sequence ID" value="MBA8804968.1"/>
    <property type="molecule type" value="Genomic_DNA"/>
</dbReference>
<sequence>MEGSTFETTRFVGRRAELQALRKLLGESRLLTLTGPAGAGKTRLASEAVGMLSRQFGRRVWFVSLAELQDESLLAHTVAAAMDLQLGSQRSAPAAMADFIGDREALLALDNCEHLVDVVANLVAELLRSCPRLRIITTSIVPLEVAGETILSVPALSVPDERALRSPEGLSRYDAVGLFLDRATAAMPSFSLTTDNAEAVARLCMALEGSPLAVEIAAARIRTLTPQAMLDRLEDRFALLSKGYAAAPDRHRSLLAAVEWTFDLCTRQEQELWLRASVFAGGLDLAAVEGACCGEGLDEREILDVLAGLVNRSVLLRDPRGTEDRYRMLETIRSFGLRRLDAQERTDYWRQRHLTWCATLVDDFYGRWFGPEQPTLLERIRREIPNLRAAFLDAAQTDDAPGTGLRMLYQLEPYWTAHGQLSEAGHWAQALLAKPGGTPDERARALLLGAWAAAVRVDLPAAQQMLDEAAALIDDTVEPTTLGMLQLHRAMVDRWRGDRDAAIRQLPAATRTLADARSGYEAAAHLLLGFTVAEKGELDEAAAAHQRCLDVLAGTGELYQTSYALVGLGYVAGQRGDLATSTEHLESAVRMKASLRDYVGLGVAIETLGWLASAQGNAERSATLMGAAAGLNKVTGMSMTTDPATTAFHDAWSSHATDLIGEERFEAAFRRGMDMPPGEAVAYALGEPAPVPAVARRSQSESPLTPREREVAGLVAQGASNRDIAARLVISERTAETHVDHILRKLGFNRRTQVAAWVTEGGIRSDGGDLSDEGSGH</sequence>
<dbReference type="EC" id="2.7.11.1" evidence="2"/>
<dbReference type="Pfam" id="PF00196">
    <property type="entry name" value="GerE"/>
    <property type="match status" value="1"/>
</dbReference>
<dbReference type="RefSeq" id="WP_182540800.1">
    <property type="nucleotide sequence ID" value="NZ_JACGXA010000001.1"/>
</dbReference>
<dbReference type="Gene3D" id="1.25.40.10">
    <property type="entry name" value="Tetratricopeptide repeat domain"/>
    <property type="match status" value="1"/>
</dbReference>
<dbReference type="Pfam" id="PF25872">
    <property type="entry name" value="HTH_77"/>
    <property type="match status" value="1"/>
</dbReference>
<accession>A0A7W3J287</accession>
<dbReference type="PRINTS" id="PR00038">
    <property type="entry name" value="HTHLUXR"/>
</dbReference>
<dbReference type="Gene3D" id="3.40.50.300">
    <property type="entry name" value="P-loop containing nucleotide triphosphate hydrolases"/>
    <property type="match status" value="1"/>
</dbReference>
<keyword evidence="2" id="KW-0723">Serine/threonine-protein kinase</keyword>
<dbReference type="InterPro" id="IPR011990">
    <property type="entry name" value="TPR-like_helical_dom_sf"/>
</dbReference>
<organism evidence="2 3">
    <name type="scientific">Nocardioides ginsengisegetis</name>
    <dbReference type="NCBI Taxonomy" id="661491"/>
    <lineage>
        <taxon>Bacteria</taxon>
        <taxon>Bacillati</taxon>
        <taxon>Actinomycetota</taxon>
        <taxon>Actinomycetes</taxon>
        <taxon>Propionibacteriales</taxon>
        <taxon>Nocardioidaceae</taxon>
        <taxon>Nocardioides</taxon>
    </lineage>
</organism>
<dbReference type="CDD" id="cd06170">
    <property type="entry name" value="LuxR_C_like"/>
    <property type="match status" value="1"/>
</dbReference>
<evidence type="ECO:0000259" key="1">
    <source>
        <dbReference type="PROSITE" id="PS50043"/>
    </source>
</evidence>
<dbReference type="InterPro" id="IPR041664">
    <property type="entry name" value="AAA_16"/>
</dbReference>
<dbReference type="InterPro" id="IPR000792">
    <property type="entry name" value="Tscrpt_reg_LuxR_C"/>
</dbReference>
<gene>
    <name evidence="2" type="ORF">FB382_003259</name>
</gene>
<evidence type="ECO:0000313" key="2">
    <source>
        <dbReference type="EMBL" id="MBA8804968.1"/>
    </source>
</evidence>
<dbReference type="SMART" id="SM00421">
    <property type="entry name" value="HTH_LUXR"/>
    <property type="match status" value="1"/>
</dbReference>
<evidence type="ECO:0000313" key="3">
    <source>
        <dbReference type="Proteomes" id="UP000580910"/>
    </source>
</evidence>
<dbReference type="Pfam" id="PF13191">
    <property type="entry name" value="AAA_16"/>
    <property type="match status" value="1"/>
</dbReference>
<dbReference type="Gene3D" id="1.10.10.10">
    <property type="entry name" value="Winged helix-like DNA-binding domain superfamily/Winged helix DNA-binding domain"/>
    <property type="match status" value="1"/>
</dbReference>
<feature type="domain" description="HTH luxR-type" evidence="1">
    <location>
        <begin position="697"/>
        <end position="762"/>
    </location>
</feature>
<dbReference type="PANTHER" id="PTHR47691">
    <property type="entry name" value="REGULATOR-RELATED"/>
    <property type="match status" value="1"/>
</dbReference>
<protein>
    <submittedName>
        <fullName evidence="2">Non-specific serine/threonine protein kinase</fullName>
        <ecNumber evidence="2">2.7.11.1</ecNumber>
    </submittedName>
</protein>
<dbReference type="Proteomes" id="UP000580910">
    <property type="component" value="Unassembled WGS sequence"/>
</dbReference>
<keyword evidence="2" id="KW-0418">Kinase</keyword>
<reference evidence="2 3" key="1">
    <citation type="submission" date="2020-07" db="EMBL/GenBank/DDBJ databases">
        <title>Sequencing the genomes of 1000 actinobacteria strains.</title>
        <authorList>
            <person name="Klenk H.-P."/>
        </authorList>
    </citation>
    <scope>NUCLEOTIDE SEQUENCE [LARGE SCALE GENOMIC DNA]</scope>
    <source>
        <strain evidence="2 3">DSM 21349</strain>
    </source>
</reference>
<dbReference type="InterPro" id="IPR016032">
    <property type="entry name" value="Sig_transdc_resp-reg_C-effctor"/>
</dbReference>
<dbReference type="GO" id="GO:0004674">
    <property type="term" value="F:protein serine/threonine kinase activity"/>
    <property type="evidence" value="ECO:0007669"/>
    <property type="project" value="UniProtKB-KW"/>
</dbReference>
<keyword evidence="2" id="KW-0808">Transferase</keyword>
<dbReference type="PANTHER" id="PTHR47691:SF3">
    <property type="entry name" value="HTH-TYPE TRANSCRIPTIONAL REGULATOR RV0890C-RELATED"/>
    <property type="match status" value="1"/>
</dbReference>
<dbReference type="SUPFAM" id="SSF52540">
    <property type="entry name" value="P-loop containing nucleoside triphosphate hydrolases"/>
    <property type="match status" value="1"/>
</dbReference>
<dbReference type="AlphaFoldDB" id="A0A7W3J287"/>
<proteinExistence type="predicted"/>
<dbReference type="SUPFAM" id="SSF48452">
    <property type="entry name" value="TPR-like"/>
    <property type="match status" value="1"/>
</dbReference>
<dbReference type="SUPFAM" id="SSF46894">
    <property type="entry name" value="C-terminal effector domain of the bipartite response regulators"/>
    <property type="match status" value="1"/>
</dbReference>
<dbReference type="InterPro" id="IPR036388">
    <property type="entry name" value="WH-like_DNA-bd_sf"/>
</dbReference>
<name>A0A7W3J287_9ACTN</name>
<keyword evidence="3" id="KW-1185">Reference proteome</keyword>
<dbReference type="InterPro" id="IPR058852">
    <property type="entry name" value="HTH_77"/>
</dbReference>
<dbReference type="GO" id="GO:0006355">
    <property type="term" value="P:regulation of DNA-templated transcription"/>
    <property type="evidence" value="ECO:0007669"/>
    <property type="project" value="InterPro"/>
</dbReference>